<comment type="caution">
    <text evidence="12">The sequence shown here is derived from an EMBL/GenBank/DDBJ whole genome shotgun (WGS) entry which is preliminary data.</text>
</comment>
<evidence type="ECO:0000256" key="7">
    <source>
        <dbReference type="ARBA" id="ARBA00023242"/>
    </source>
</evidence>
<gene>
    <name evidence="12" type="ORF">NE237_013709</name>
</gene>
<keyword evidence="4 9" id="KW-0805">Transcription regulation</keyword>
<feature type="region of interest" description="Disordered" evidence="10">
    <location>
        <begin position="57"/>
        <end position="93"/>
    </location>
</feature>
<keyword evidence="6 9" id="KW-0804">Transcription</keyword>
<dbReference type="Pfam" id="PF02701">
    <property type="entry name" value="Zn_ribbon_Dof"/>
    <property type="match status" value="1"/>
</dbReference>
<dbReference type="PANTHER" id="PTHR31992:SF205">
    <property type="entry name" value="DOF ZINC FINGER PROTEIN"/>
    <property type="match status" value="1"/>
</dbReference>
<evidence type="ECO:0000259" key="11">
    <source>
        <dbReference type="PROSITE" id="PS50884"/>
    </source>
</evidence>
<feature type="compositionally biased region" description="Basic residues" evidence="10">
    <location>
        <begin position="59"/>
        <end position="70"/>
    </location>
</feature>
<keyword evidence="5 8" id="KW-0238">DNA-binding</keyword>
<dbReference type="PANTHER" id="PTHR31992">
    <property type="entry name" value="DOF ZINC FINGER PROTEIN DOF1.4-RELATED"/>
    <property type="match status" value="1"/>
</dbReference>
<evidence type="ECO:0000256" key="9">
    <source>
        <dbReference type="RuleBase" id="RU369094"/>
    </source>
</evidence>
<dbReference type="Proteomes" id="UP001141806">
    <property type="component" value="Unassembled WGS sequence"/>
</dbReference>
<evidence type="ECO:0000256" key="3">
    <source>
        <dbReference type="ARBA" id="ARBA00022833"/>
    </source>
</evidence>
<feature type="compositionally biased region" description="Polar residues" evidence="10">
    <location>
        <begin position="80"/>
        <end position="92"/>
    </location>
</feature>
<protein>
    <recommendedName>
        <fullName evidence="9">Dof zinc finger protein</fullName>
    </recommendedName>
</protein>
<dbReference type="InterPro" id="IPR045174">
    <property type="entry name" value="Dof"/>
</dbReference>
<comment type="function">
    <text evidence="9">Transcription factor that binds specifically to a 5'-AA[AG]G-3' consensus core sequence.</text>
</comment>
<evidence type="ECO:0000256" key="6">
    <source>
        <dbReference type="ARBA" id="ARBA00023163"/>
    </source>
</evidence>
<comment type="subcellular location">
    <subcellularLocation>
        <location evidence="8 9">Nucleus</location>
    </subcellularLocation>
</comment>
<dbReference type="OrthoDB" id="1927254at2759"/>
<dbReference type="GO" id="GO:0003677">
    <property type="term" value="F:DNA binding"/>
    <property type="evidence" value="ECO:0007669"/>
    <property type="project" value="UniProtKB-UniRule"/>
</dbReference>
<evidence type="ECO:0000313" key="13">
    <source>
        <dbReference type="Proteomes" id="UP001141806"/>
    </source>
</evidence>
<dbReference type="GO" id="GO:0003700">
    <property type="term" value="F:DNA-binding transcription factor activity"/>
    <property type="evidence" value="ECO:0007669"/>
    <property type="project" value="UniProtKB-UniRule"/>
</dbReference>
<organism evidence="12 13">
    <name type="scientific">Protea cynaroides</name>
    <dbReference type="NCBI Taxonomy" id="273540"/>
    <lineage>
        <taxon>Eukaryota</taxon>
        <taxon>Viridiplantae</taxon>
        <taxon>Streptophyta</taxon>
        <taxon>Embryophyta</taxon>
        <taxon>Tracheophyta</taxon>
        <taxon>Spermatophyta</taxon>
        <taxon>Magnoliopsida</taxon>
        <taxon>Proteales</taxon>
        <taxon>Proteaceae</taxon>
        <taxon>Protea</taxon>
    </lineage>
</organism>
<evidence type="ECO:0000256" key="10">
    <source>
        <dbReference type="SAM" id="MobiDB-lite"/>
    </source>
</evidence>
<sequence length="157" mass="18115">MHPHLNQALKCPRCDSINTKFCYFNNYNLYQPRHFYKSCPRYWTKGGVLWNIPIGSGYRKTKQSKPKPNPKSHEERKSTTPHSSIESSNQPHSHNERGSFCAFNIEFYCSSNNRLSHPHNLVDSVYIVLPAQPMVARHQEQDFVVGLGLQSLKLGKL</sequence>
<evidence type="ECO:0000313" key="12">
    <source>
        <dbReference type="EMBL" id="KAJ4956926.1"/>
    </source>
</evidence>
<dbReference type="AlphaFoldDB" id="A0A9Q0JYT5"/>
<dbReference type="EMBL" id="JAMYWD010000011">
    <property type="protein sequence ID" value="KAJ4956926.1"/>
    <property type="molecule type" value="Genomic_DNA"/>
</dbReference>
<keyword evidence="2 8" id="KW-0863">Zinc-finger</keyword>
<evidence type="ECO:0000256" key="2">
    <source>
        <dbReference type="ARBA" id="ARBA00022771"/>
    </source>
</evidence>
<evidence type="ECO:0000256" key="8">
    <source>
        <dbReference type="PROSITE-ProRule" id="PRU00071"/>
    </source>
</evidence>
<proteinExistence type="predicted"/>
<name>A0A9Q0JYT5_9MAGN</name>
<accession>A0A9Q0JYT5</accession>
<keyword evidence="7 8" id="KW-0539">Nucleus</keyword>
<dbReference type="GO" id="GO:0005634">
    <property type="term" value="C:nucleus"/>
    <property type="evidence" value="ECO:0007669"/>
    <property type="project" value="UniProtKB-SubCell"/>
</dbReference>
<keyword evidence="1 9" id="KW-0479">Metal-binding</keyword>
<evidence type="ECO:0000256" key="1">
    <source>
        <dbReference type="ARBA" id="ARBA00022723"/>
    </source>
</evidence>
<dbReference type="PROSITE" id="PS50884">
    <property type="entry name" value="ZF_DOF_2"/>
    <property type="match status" value="1"/>
</dbReference>
<keyword evidence="13" id="KW-1185">Reference proteome</keyword>
<dbReference type="GO" id="GO:0008270">
    <property type="term" value="F:zinc ion binding"/>
    <property type="evidence" value="ECO:0007669"/>
    <property type="project" value="UniProtKB-KW"/>
</dbReference>
<evidence type="ECO:0000256" key="4">
    <source>
        <dbReference type="ARBA" id="ARBA00023015"/>
    </source>
</evidence>
<evidence type="ECO:0000256" key="5">
    <source>
        <dbReference type="ARBA" id="ARBA00023125"/>
    </source>
</evidence>
<dbReference type="InterPro" id="IPR003851">
    <property type="entry name" value="Znf_Dof"/>
</dbReference>
<feature type="domain" description="Dof-type" evidence="11">
    <location>
        <begin position="9"/>
        <end position="63"/>
    </location>
</feature>
<keyword evidence="3 9" id="KW-0862">Zinc</keyword>
<reference evidence="12" key="1">
    <citation type="journal article" date="2023" name="Plant J.">
        <title>The genome of the king protea, Protea cynaroides.</title>
        <authorList>
            <person name="Chang J."/>
            <person name="Duong T.A."/>
            <person name="Schoeman C."/>
            <person name="Ma X."/>
            <person name="Roodt D."/>
            <person name="Barker N."/>
            <person name="Li Z."/>
            <person name="Van de Peer Y."/>
            <person name="Mizrachi E."/>
        </authorList>
    </citation>
    <scope>NUCLEOTIDE SEQUENCE</scope>
    <source>
        <tissue evidence="12">Young leaves</tissue>
    </source>
</reference>